<dbReference type="AlphaFoldDB" id="A0A1I4HHG0"/>
<reference evidence="3" key="1">
    <citation type="submission" date="2016-10" db="EMBL/GenBank/DDBJ databases">
        <authorList>
            <person name="Varghese N."/>
            <person name="Submissions S."/>
        </authorList>
    </citation>
    <scope>NUCLEOTIDE SEQUENCE [LARGE SCALE GENOMIC DNA]</scope>
    <source>
        <strain evidence="3">DSM 28453</strain>
    </source>
</reference>
<dbReference type="EMBL" id="FOSZ01000013">
    <property type="protein sequence ID" value="SFL41622.1"/>
    <property type="molecule type" value="Genomic_DNA"/>
</dbReference>
<dbReference type="Proteomes" id="UP000198851">
    <property type="component" value="Unassembled WGS sequence"/>
</dbReference>
<dbReference type="RefSeq" id="WP_093326110.1">
    <property type="nucleotide sequence ID" value="NZ_FOSZ01000013.1"/>
</dbReference>
<gene>
    <name evidence="2" type="ORF">SAMN04488036_11348</name>
</gene>
<sequence length="76" mass="8482">MILFLLSNIAFLASFVWLMLGATSLTVWGIWIFAWVAADYAVMWLTGYEPPAWMWGATITALGVIWVVLNSTELGL</sequence>
<keyword evidence="3" id="KW-1185">Reference proteome</keyword>
<feature type="transmembrane region" description="Helical" evidence="1">
    <location>
        <begin position="52"/>
        <end position="69"/>
    </location>
</feature>
<evidence type="ECO:0000313" key="2">
    <source>
        <dbReference type="EMBL" id="SFL41622.1"/>
    </source>
</evidence>
<protein>
    <submittedName>
        <fullName evidence="2">Uncharacterized protein</fullName>
    </submittedName>
</protein>
<dbReference type="OrthoDB" id="9875782at2"/>
<keyword evidence="1" id="KW-1133">Transmembrane helix</keyword>
<keyword evidence="1" id="KW-0472">Membrane</keyword>
<evidence type="ECO:0000256" key="1">
    <source>
        <dbReference type="SAM" id="Phobius"/>
    </source>
</evidence>
<keyword evidence="1" id="KW-0812">Transmembrane</keyword>
<dbReference type="STRING" id="1280847.SAMN04488036_11348"/>
<feature type="transmembrane region" description="Helical" evidence="1">
    <location>
        <begin position="9"/>
        <end position="32"/>
    </location>
</feature>
<name>A0A1I4HHG0_9RHOB</name>
<accession>A0A1I4HHG0</accession>
<organism evidence="2 3">
    <name type="scientific">Shimia haliotis</name>
    <dbReference type="NCBI Taxonomy" id="1280847"/>
    <lineage>
        <taxon>Bacteria</taxon>
        <taxon>Pseudomonadati</taxon>
        <taxon>Pseudomonadota</taxon>
        <taxon>Alphaproteobacteria</taxon>
        <taxon>Rhodobacterales</taxon>
        <taxon>Roseobacteraceae</taxon>
    </lineage>
</organism>
<proteinExistence type="predicted"/>
<evidence type="ECO:0000313" key="3">
    <source>
        <dbReference type="Proteomes" id="UP000198851"/>
    </source>
</evidence>